<evidence type="ECO:0000313" key="2">
    <source>
        <dbReference type="Proteomes" id="UP000198211"/>
    </source>
</evidence>
<accession>A0A225WQI5</accession>
<dbReference type="EMBL" id="NBNE01000393">
    <property type="protein sequence ID" value="OWZ19844.1"/>
    <property type="molecule type" value="Genomic_DNA"/>
</dbReference>
<keyword evidence="2" id="KW-1185">Reference proteome</keyword>
<evidence type="ECO:0000313" key="1">
    <source>
        <dbReference type="EMBL" id="OWZ19844.1"/>
    </source>
</evidence>
<protein>
    <submittedName>
        <fullName evidence="1">RxLR effector protein</fullName>
    </submittedName>
</protein>
<proteinExistence type="predicted"/>
<gene>
    <name evidence="1" type="ORF">PHMEG_0005838</name>
</gene>
<comment type="caution">
    <text evidence="1">The sequence shown here is derived from an EMBL/GenBank/DDBJ whole genome shotgun (WGS) entry which is preliminary data.</text>
</comment>
<dbReference type="Proteomes" id="UP000198211">
    <property type="component" value="Unassembled WGS sequence"/>
</dbReference>
<dbReference type="OrthoDB" id="107714at2759"/>
<name>A0A225WQI5_9STRA</name>
<sequence length="105" mass="11585">MDEIASSRLNLSGLELPKRITVSTTKNFSSGSTCLARRRLWFTPITSRLTTPRELPVVSPSLRSITSSVKYKSGKQNALADVLSCRPDYELDHVTSVTSSITELI</sequence>
<dbReference type="AlphaFoldDB" id="A0A225WQI5"/>
<reference evidence="2" key="1">
    <citation type="submission" date="2017-03" db="EMBL/GenBank/DDBJ databases">
        <title>Phytopthora megakarya and P. palmivora, two closely related causual agents of cacao black pod achieved similar genome size and gene model numbers by different mechanisms.</title>
        <authorList>
            <person name="Ali S."/>
            <person name="Shao J."/>
            <person name="Larry D.J."/>
            <person name="Kronmiller B."/>
            <person name="Shen D."/>
            <person name="Strem M.D."/>
            <person name="Melnick R.L."/>
            <person name="Guiltinan M.J."/>
            <person name="Tyler B.M."/>
            <person name="Meinhardt L.W."/>
            <person name="Bailey B.A."/>
        </authorList>
    </citation>
    <scope>NUCLEOTIDE SEQUENCE [LARGE SCALE GENOMIC DNA]</scope>
    <source>
        <strain evidence="2">zdho120</strain>
    </source>
</reference>
<organism evidence="1 2">
    <name type="scientific">Phytophthora megakarya</name>
    <dbReference type="NCBI Taxonomy" id="4795"/>
    <lineage>
        <taxon>Eukaryota</taxon>
        <taxon>Sar</taxon>
        <taxon>Stramenopiles</taxon>
        <taxon>Oomycota</taxon>
        <taxon>Peronosporomycetes</taxon>
        <taxon>Peronosporales</taxon>
        <taxon>Peronosporaceae</taxon>
        <taxon>Phytophthora</taxon>
    </lineage>
</organism>